<gene>
    <name evidence="2" type="ORF">A3F23_00225</name>
</gene>
<name>A0A1F5WQ25_9BACT</name>
<evidence type="ECO:0008006" key="4">
    <source>
        <dbReference type="Google" id="ProtNLM"/>
    </source>
</evidence>
<accession>A0A1F5WQ25</accession>
<dbReference type="SUPFAM" id="SSF53756">
    <property type="entry name" value="UDP-Glycosyltransferase/glycogen phosphorylase"/>
    <property type="match status" value="1"/>
</dbReference>
<dbReference type="InterPro" id="IPR043148">
    <property type="entry name" value="TagF_C"/>
</dbReference>
<proteinExistence type="predicted"/>
<dbReference type="Proteomes" id="UP000177723">
    <property type="component" value="Unassembled WGS sequence"/>
</dbReference>
<sequence>MSSNKTILLPVYNGIRAKNFFRNDSYRELVSIPGIRLIILIPSSKLDYYQKEFPEKNVIFEPLDIISESAFGVRLYDFCINLLFTKTTRTKQYRDYLKYRNTSAFAKLMAKRAINFFLGPFGFIMLPIVHFLDNKFVSLDEGVSGLLKKYNPDLVLAPDIVFPPDRVVLRAAKRLGFYTVGMIRSWDNLTSKGVVQVLPRKLIVYTTVMKIEAIKYAGMPEKDIVVTGIPHYDAFYRPLKISREAFLKSLGIPLDRKIILTAPFMYSHTGSAEIIIKELLAAIDSGKLSSSTHLLVRYRPATPEIAESRLPKSDHMTITSPCERCFQVKNLQSPTEDWEWSDKDVELLLNSLAYSDVVINYMSTLSIDAAVFDKPVINIRFEADPTTPPHKHVNAYVGMLHYEAMEDSGGVRRVWNMNELIDATRDYLLHPEKEREGRARMVAEQIEFTDGLAGKRTAEYIRTLLYSRS</sequence>
<dbReference type="GO" id="GO:0016020">
    <property type="term" value="C:membrane"/>
    <property type="evidence" value="ECO:0007669"/>
    <property type="project" value="InterPro"/>
</dbReference>
<organism evidence="2 3">
    <name type="scientific">Candidatus Giovannonibacteria bacterium RIFCSPHIGHO2_12_FULL_43_15</name>
    <dbReference type="NCBI Taxonomy" id="1798341"/>
    <lineage>
        <taxon>Bacteria</taxon>
        <taxon>Candidatus Giovannoniibacteriota</taxon>
    </lineage>
</organism>
<dbReference type="InterPro" id="IPR007554">
    <property type="entry name" value="Glycerophosphate_synth"/>
</dbReference>
<dbReference type="Gene3D" id="3.40.50.12580">
    <property type="match status" value="1"/>
</dbReference>
<evidence type="ECO:0000313" key="2">
    <source>
        <dbReference type="EMBL" id="OGF77361.1"/>
    </source>
</evidence>
<reference evidence="2 3" key="1">
    <citation type="journal article" date="2016" name="Nat. Commun.">
        <title>Thousands of microbial genomes shed light on interconnected biogeochemical processes in an aquifer system.</title>
        <authorList>
            <person name="Anantharaman K."/>
            <person name="Brown C.T."/>
            <person name="Hug L.A."/>
            <person name="Sharon I."/>
            <person name="Castelle C.J."/>
            <person name="Probst A.J."/>
            <person name="Thomas B.C."/>
            <person name="Singh A."/>
            <person name="Wilkins M.J."/>
            <person name="Karaoz U."/>
            <person name="Brodie E.L."/>
            <person name="Williams K.H."/>
            <person name="Hubbard S.S."/>
            <person name="Banfield J.F."/>
        </authorList>
    </citation>
    <scope>NUCLEOTIDE SEQUENCE [LARGE SCALE GENOMIC DNA]</scope>
</reference>
<keyword evidence="1" id="KW-0472">Membrane</keyword>
<feature type="transmembrane region" description="Helical" evidence="1">
    <location>
        <begin position="113"/>
        <end position="132"/>
    </location>
</feature>
<dbReference type="AlphaFoldDB" id="A0A1F5WQ25"/>
<keyword evidence="1" id="KW-1133">Transmembrane helix</keyword>
<comment type="caution">
    <text evidence="2">The sequence shown here is derived from an EMBL/GenBank/DDBJ whole genome shotgun (WGS) entry which is preliminary data.</text>
</comment>
<evidence type="ECO:0000256" key="1">
    <source>
        <dbReference type="SAM" id="Phobius"/>
    </source>
</evidence>
<dbReference type="Pfam" id="PF04464">
    <property type="entry name" value="Glyphos_transf"/>
    <property type="match status" value="1"/>
</dbReference>
<keyword evidence="1" id="KW-0812">Transmembrane</keyword>
<dbReference type="GO" id="GO:0047355">
    <property type="term" value="F:CDP-glycerol glycerophosphotransferase activity"/>
    <property type="evidence" value="ECO:0007669"/>
    <property type="project" value="InterPro"/>
</dbReference>
<dbReference type="EMBL" id="MFHT01000020">
    <property type="protein sequence ID" value="OGF77361.1"/>
    <property type="molecule type" value="Genomic_DNA"/>
</dbReference>
<protein>
    <recommendedName>
        <fullName evidence="4">Glycosyltransferase subfamily 4-like N-terminal domain-containing protein</fullName>
    </recommendedName>
</protein>
<evidence type="ECO:0000313" key="3">
    <source>
        <dbReference type="Proteomes" id="UP000177723"/>
    </source>
</evidence>